<feature type="region of interest" description="Disordered" evidence="1">
    <location>
        <begin position="18"/>
        <end position="37"/>
    </location>
</feature>
<feature type="compositionally biased region" description="Polar residues" evidence="1">
    <location>
        <begin position="18"/>
        <end position="31"/>
    </location>
</feature>
<protein>
    <submittedName>
        <fullName evidence="2">Uncharacterized protein</fullName>
    </submittedName>
</protein>
<reference evidence="2 5" key="1">
    <citation type="submission" date="2018-09" db="EMBL/GenBank/DDBJ databases">
        <title>Genomic investigation of the strawberry pathogen Phytophthora fragariae indicates pathogenicity is determined by transcriptional variation in three key races.</title>
        <authorList>
            <person name="Adams T.M."/>
            <person name="Armitage A.D."/>
            <person name="Sobczyk M.K."/>
            <person name="Bates H.J."/>
            <person name="Dunwell J.M."/>
            <person name="Nellist C.F."/>
            <person name="Harrison R.J."/>
        </authorList>
    </citation>
    <scope>NUCLEOTIDE SEQUENCE [LARGE SCALE GENOMIC DNA]</scope>
    <source>
        <strain evidence="2 5">SCRP324</strain>
        <strain evidence="3 4">SCRP333</strain>
    </source>
</reference>
<comment type="caution">
    <text evidence="2">The sequence shown here is derived from an EMBL/GenBank/DDBJ whole genome shotgun (WGS) entry which is preliminary data.</text>
</comment>
<evidence type="ECO:0000313" key="5">
    <source>
        <dbReference type="Proteomes" id="UP000435112"/>
    </source>
</evidence>
<dbReference type="Proteomes" id="UP000435112">
    <property type="component" value="Unassembled WGS sequence"/>
</dbReference>
<gene>
    <name evidence="2" type="ORF">PR002_g23284</name>
    <name evidence="3" type="ORF">PR003_g26458</name>
</gene>
<organism evidence="2 5">
    <name type="scientific">Phytophthora rubi</name>
    <dbReference type="NCBI Taxonomy" id="129364"/>
    <lineage>
        <taxon>Eukaryota</taxon>
        <taxon>Sar</taxon>
        <taxon>Stramenopiles</taxon>
        <taxon>Oomycota</taxon>
        <taxon>Peronosporomycetes</taxon>
        <taxon>Peronosporales</taxon>
        <taxon>Peronosporaceae</taxon>
        <taxon>Phytophthora</taxon>
    </lineage>
</organism>
<accession>A0A6A3IRH7</accession>
<proteinExistence type="predicted"/>
<keyword evidence="4" id="KW-1185">Reference proteome</keyword>
<dbReference type="Proteomes" id="UP000434957">
    <property type="component" value="Unassembled WGS sequence"/>
</dbReference>
<dbReference type="EMBL" id="QXFU01002636">
    <property type="protein sequence ID" value="KAE8983338.1"/>
    <property type="molecule type" value="Genomic_DNA"/>
</dbReference>
<evidence type="ECO:0000256" key="1">
    <source>
        <dbReference type="SAM" id="MobiDB-lite"/>
    </source>
</evidence>
<evidence type="ECO:0000313" key="2">
    <source>
        <dbReference type="EMBL" id="KAE8983338.1"/>
    </source>
</evidence>
<dbReference type="EMBL" id="QXFT01003430">
    <property type="protein sequence ID" value="KAE9285893.1"/>
    <property type="molecule type" value="Genomic_DNA"/>
</dbReference>
<dbReference type="AlphaFoldDB" id="A0A6A3IRH7"/>
<dbReference type="OrthoDB" id="95915at2759"/>
<evidence type="ECO:0000313" key="3">
    <source>
        <dbReference type="EMBL" id="KAE9285893.1"/>
    </source>
</evidence>
<sequence length="135" mass="14912">MAPSLTAAALDSTISSQESAQATLSPSSCGSCASDEDQQEELEHLGVADTVLNDDNWSWLRDLLDPVRDADVRKQAKVFFARLFKLQDAAGMEATLSEMETWRGKLGDESERPRERELARALFLLGYDKSMSLAK</sequence>
<name>A0A6A3IRH7_9STRA</name>
<evidence type="ECO:0000313" key="4">
    <source>
        <dbReference type="Proteomes" id="UP000434957"/>
    </source>
</evidence>